<dbReference type="EMBL" id="JAHUZB010000003">
    <property type="protein sequence ID" value="MBV7390776.1"/>
    <property type="molecule type" value="Genomic_DNA"/>
</dbReference>
<keyword evidence="1 6" id="KW-0808">Transferase</keyword>
<evidence type="ECO:0000313" key="7">
    <source>
        <dbReference type="Proteomes" id="UP000774130"/>
    </source>
</evidence>
<keyword evidence="7" id="KW-1185">Reference proteome</keyword>
<dbReference type="InterPro" id="IPR002575">
    <property type="entry name" value="Aminoglycoside_PTrfase"/>
</dbReference>
<dbReference type="RefSeq" id="WP_218325829.1">
    <property type="nucleotide sequence ID" value="NZ_JAHUZB010000003.1"/>
</dbReference>
<organism evidence="6 7">
    <name type="scientific">Enterococcus alishanensis</name>
    <dbReference type="NCBI Taxonomy" id="1303817"/>
    <lineage>
        <taxon>Bacteria</taxon>
        <taxon>Bacillati</taxon>
        <taxon>Bacillota</taxon>
        <taxon>Bacilli</taxon>
        <taxon>Lactobacillales</taxon>
        <taxon>Enterococcaceae</taxon>
        <taxon>Enterococcus</taxon>
    </lineage>
</organism>
<name>A0ABS6TD12_9ENTE</name>
<keyword evidence="3 6" id="KW-0418">Kinase</keyword>
<dbReference type="Proteomes" id="UP000774130">
    <property type="component" value="Unassembled WGS sequence"/>
</dbReference>
<sequence>MTNYQAHFLMDDEAIKDFVVSELQLFPDKTTLEVAEIGDGNINYVHQVIDQATEKTVVVKQADKFLRASGRPLDLARNRIEADILTIQGELAPQFVPAVFNYHEKMAALTMEDISDYQNMRYQMIEKNIFPKFSQEISQFLAEVLLPTTDLVLARDEKKQRVKAFTNIEMSDISEDLVLTEPYWDYKKRNIITAGNEDFVMENLYQNDALQVEVAYLRNQFMNNSQALIHGDLHTGSIFINHTGIKVIDPEFAFYGPMGYDIGNVLAHLVFPLILNQMDAHFDQDFDHWLTQSIEKVFDLTFEKIANTYDDQVKLPMYLLPGFKEKYLAEVMADSLGYAGTEIIRRVVGDTKVKELSLLPKKARIPAERILIQFATDLIMNRDKIIHGQEISAIFAKRGKDETTR</sequence>
<dbReference type="PANTHER" id="PTHR34273:SF2">
    <property type="entry name" value="METHYLTHIORIBOSE KINASE"/>
    <property type="match status" value="1"/>
</dbReference>
<dbReference type="PIRSF" id="PIRSF031134">
    <property type="entry name" value="MTRK"/>
    <property type="match status" value="1"/>
</dbReference>
<accession>A0ABS6TD12</accession>
<dbReference type="Pfam" id="PF01636">
    <property type="entry name" value="APH"/>
    <property type="match status" value="1"/>
</dbReference>
<protein>
    <submittedName>
        <fullName evidence="6">S-methyl-5-thioribose kinase</fullName>
        <ecNumber evidence="6">2.7.1.100</ecNumber>
    </submittedName>
</protein>
<evidence type="ECO:0000259" key="5">
    <source>
        <dbReference type="Pfam" id="PF01636"/>
    </source>
</evidence>
<dbReference type="GO" id="GO:0046522">
    <property type="term" value="F:S-methyl-5-thioribose kinase activity"/>
    <property type="evidence" value="ECO:0007669"/>
    <property type="project" value="UniProtKB-EC"/>
</dbReference>
<evidence type="ECO:0000313" key="6">
    <source>
        <dbReference type="EMBL" id="MBV7390776.1"/>
    </source>
</evidence>
<evidence type="ECO:0000256" key="1">
    <source>
        <dbReference type="ARBA" id="ARBA00022679"/>
    </source>
</evidence>
<reference evidence="6 7" key="1">
    <citation type="submission" date="2021-06" db="EMBL/GenBank/DDBJ databases">
        <title>Enterococcus alishanensis sp. nov., a novel lactic acid bacterium isolated from fresh coffee beans.</title>
        <authorList>
            <person name="Chen Y.-S."/>
        </authorList>
    </citation>
    <scope>NUCLEOTIDE SEQUENCE [LARGE SCALE GENOMIC DNA]</scope>
    <source>
        <strain evidence="6 7">ALS3</strain>
    </source>
</reference>
<comment type="caution">
    <text evidence="6">The sequence shown here is derived from an EMBL/GenBank/DDBJ whole genome shotgun (WGS) entry which is preliminary data.</text>
</comment>
<proteinExistence type="predicted"/>
<evidence type="ECO:0000256" key="3">
    <source>
        <dbReference type="ARBA" id="ARBA00022777"/>
    </source>
</evidence>
<dbReference type="PANTHER" id="PTHR34273">
    <property type="entry name" value="METHYLTHIORIBOSE KINASE"/>
    <property type="match status" value="1"/>
</dbReference>
<dbReference type="NCBIfam" id="TIGR01767">
    <property type="entry name" value="MTRK"/>
    <property type="match status" value="1"/>
</dbReference>
<feature type="domain" description="Aminoglycoside phosphotransferase" evidence="5">
    <location>
        <begin position="186"/>
        <end position="286"/>
    </location>
</feature>
<keyword evidence="2" id="KW-0547">Nucleotide-binding</keyword>
<dbReference type="InterPro" id="IPR009212">
    <property type="entry name" value="Methylthioribose_kinase"/>
</dbReference>
<keyword evidence="4" id="KW-0067">ATP-binding</keyword>
<gene>
    <name evidence="6" type="primary">mtnK</name>
    <name evidence="6" type="ORF">KUA55_08800</name>
</gene>
<evidence type="ECO:0000256" key="4">
    <source>
        <dbReference type="ARBA" id="ARBA00022840"/>
    </source>
</evidence>
<evidence type="ECO:0000256" key="2">
    <source>
        <dbReference type="ARBA" id="ARBA00022741"/>
    </source>
</evidence>
<dbReference type="EC" id="2.7.1.100" evidence="6"/>